<feature type="domain" description="Cytochrome c" evidence="6">
    <location>
        <begin position="40"/>
        <end position="133"/>
    </location>
</feature>
<dbReference type="SUPFAM" id="SSF46626">
    <property type="entry name" value="Cytochrome c"/>
    <property type="match status" value="1"/>
</dbReference>
<feature type="chain" id="PRO_5042173453" evidence="5">
    <location>
        <begin position="20"/>
        <end position="133"/>
    </location>
</feature>
<evidence type="ECO:0000313" key="8">
    <source>
        <dbReference type="EMBL" id="RXI27217.1"/>
    </source>
</evidence>
<sequence>MKNFLFLVLISTLSFSATVDDFLNSLKQEVLKTDSSFRDFDFKRGEEIFLSKHIGKKGELISCESCHGTNLHEENQNYFTGKQIDALSPKANPKRFTDKKEIEKWLKRNFNDVYNREGTALEKGDVITYIINK</sequence>
<keyword evidence="5" id="KW-0732">Signal</keyword>
<evidence type="ECO:0000313" key="7">
    <source>
        <dbReference type="EMBL" id="AXX85791.1"/>
    </source>
</evidence>
<dbReference type="GO" id="GO:0020037">
    <property type="term" value="F:heme binding"/>
    <property type="evidence" value="ECO:0007669"/>
    <property type="project" value="InterPro"/>
</dbReference>
<name>A0AAD0SMZ7_9BACT</name>
<keyword evidence="1 4" id="KW-0349">Heme</keyword>
<dbReference type="InterPro" id="IPR009056">
    <property type="entry name" value="Cyt_c-like_dom"/>
</dbReference>
<evidence type="ECO:0000256" key="3">
    <source>
        <dbReference type="ARBA" id="ARBA00023004"/>
    </source>
</evidence>
<keyword evidence="3 4" id="KW-0408">Iron</keyword>
<dbReference type="EMBL" id="CP032099">
    <property type="protein sequence ID" value="AXX85791.1"/>
    <property type="molecule type" value="Genomic_DNA"/>
</dbReference>
<dbReference type="Proteomes" id="UP000290580">
    <property type="component" value="Unassembled WGS sequence"/>
</dbReference>
<evidence type="ECO:0000259" key="6">
    <source>
        <dbReference type="PROSITE" id="PS51007"/>
    </source>
</evidence>
<dbReference type="Proteomes" id="UP000262029">
    <property type="component" value="Chromosome"/>
</dbReference>
<dbReference type="EMBL" id="NXIC01000001">
    <property type="protein sequence ID" value="RXI27217.1"/>
    <property type="molecule type" value="Genomic_DNA"/>
</dbReference>
<evidence type="ECO:0000313" key="10">
    <source>
        <dbReference type="Proteomes" id="UP000290580"/>
    </source>
</evidence>
<dbReference type="InterPro" id="IPR015170">
    <property type="entry name" value="DUF1924_SHP"/>
</dbReference>
<dbReference type="GO" id="GO:0046872">
    <property type="term" value="F:metal ion binding"/>
    <property type="evidence" value="ECO:0007669"/>
    <property type="project" value="UniProtKB-KW"/>
</dbReference>
<dbReference type="Gene3D" id="1.10.760.10">
    <property type="entry name" value="Cytochrome c-like domain"/>
    <property type="match status" value="1"/>
</dbReference>
<dbReference type="InterPro" id="IPR036909">
    <property type="entry name" value="Cyt_c-like_dom_sf"/>
</dbReference>
<evidence type="ECO:0000256" key="2">
    <source>
        <dbReference type="ARBA" id="ARBA00022723"/>
    </source>
</evidence>
<dbReference type="GeneID" id="61751769"/>
<dbReference type="GO" id="GO:0009055">
    <property type="term" value="F:electron transfer activity"/>
    <property type="evidence" value="ECO:0007669"/>
    <property type="project" value="InterPro"/>
</dbReference>
<evidence type="ECO:0000256" key="1">
    <source>
        <dbReference type="ARBA" id="ARBA00022617"/>
    </source>
</evidence>
<protein>
    <submittedName>
        <fullName evidence="7">DUF1924 domain-containing protein</fullName>
    </submittedName>
</protein>
<feature type="signal peptide" evidence="5">
    <location>
        <begin position="1"/>
        <end position="19"/>
    </location>
</feature>
<dbReference type="RefSeq" id="WP_066352198.1">
    <property type="nucleotide sequence ID" value="NZ_CP032099.1"/>
</dbReference>
<dbReference type="PROSITE" id="PS51007">
    <property type="entry name" value="CYTC"/>
    <property type="match status" value="1"/>
</dbReference>
<evidence type="ECO:0000313" key="9">
    <source>
        <dbReference type="Proteomes" id="UP000262029"/>
    </source>
</evidence>
<evidence type="ECO:0000256" key="4">
    <source>
        <dbReference type="PROSITE-ProRule" id="PRU00433"/>
    </source>
</evidence>
<organism evidence="7 9">
    <name type="scientific">Aliarcobacter skirrowii CCUG 10374</name>
    <dbReference type="NCBI Taxonomy" id="1032239"/>
    <lineage>
        <taxon>Bacteria</taxon>
        <taxon>Pseudomonadati</taxon>
        <taxon>Campylobacterota</taxon>
        <taxon>Epsilonproteobacteria</taxon>
        <taxon>Campylobacterales</taxon>
        <taxon>Arcobacteraceae</taxon>
        <taxon>Aliarcobacter</taxon>
    </lineage>
</organism>
<keyword evidence="2 4" id="KW-0479">Metal-binding</keyword>
<evidence type="ECO:0000256" key="5">
    <source>
        <dbReference type="SAM" id="SignalP"/>
    </source>
</evidence>
<keyword evidence="10" id="KW-1185">Reference proteome</keyword>
<dbReference type="Pfam" id="PF09086">
    <property type="entry name" value="DUF1924"/>
    <property type="match status" value="1"/>
</dbReference>
<reference evidence="8 10" key="1">
    <citation type="submission" date="2017-09" db="EMBL/GenBank/DDBJ databases">
        <title>Genomics of the genus Arcobacter.</title>
        <authorList>
            <person name="Perez-Cataluna A."/>
            <person name="Figueras M.J."/>
            <person name="Salas-Masso N."/>
        </authorList>
    </citation>
    <scope>NUCLEOTIDE SEQUENCE [LARGE SCALE GENOMIC DNA]</scope>
    <source>
        <strain evidence="8 10">LMG 6621</strain>
    </source>
</reference>
<accession>A0AAD0SMZ7</accession>
<reference evidence="7 9" key="2">
    <citation type="submission" date="2018-08" db="EMBL/GenBank/DDBJ databases">
        <title>Complete genome of the Arcobacter skirrowii type strain LMG 6621.</title>
        <authorList>
            <person name="Miller W.G."/>
            <person name="Yee E."/>
            <person name="Bono J.L."/>
        </authorList>
    </citation>
    <scope>NUCLEOTIDE SEQUENCE [LARGE SCALE GENOMIC DNA]</scope>
    <source>
        <strain evidence="7 9">CCUG 10374</strain>
    </source>
</reference>
<proteinExistence type="predicted"/>
<dbReference type="AlphaFoldDB" id="A0AAD0SMZ7"/>
<gene>
    <name evidence="7" type="ORF">ASKIR_2029</name>
    <name evidence="8" type="ORF">CP959_03755</name>
</gene>